<keyword evidence="9 13" id="KW-0472">Membrane</keyword>
<dbReference type="GO" id="GO:0016020">
    <property type="term" value="C:membrane"/>
    <property type="evidence" value="ECO:0007669"/>
    <property type="project" value="UniProtKB-SubCell"/>
</dbReference>
<evidence type="ECO:0000256" key="2">
    <source>
        <dbReference type="ARBA" id="ARBA00007193"/>
    </source>
</evidence>
<evidence type="ECO:0000256" key="1">
    <source>
        <dbReference type="ARBA" id="ARBA00004141"/>
    </source>
</evidence>
<proteinExistence type="inferred from homology"/>
<evidence type="ECO:0000256" key="13">
    <source>
        <dbReference type="SAM" id="Phobius"/>
    </source>
</evidence>
<dbReference type="GO" id="GO:0005272">
    <property type="term" value="F:sodium channel activity"/>
    <property type="evidence" value="ECO:0007669"/>
    <property type="project" value="UniProtKB-KW"/>
</dbReference>
<gene>
    <name evidence="14" type="ORF">CM83_103132</name>
</gene>
<evidence type="ECO:0000256" key="8">
    <source>
        <dbReference type="ARBA" id="ARBA00023065"/>
    </source>
</evidence>
<protein>
    <submittedName>
        <fullName evidence="14">Uncharacterized protein</fullName>
    </submittedName>
</protein>
<evidence type="ECO:0000256" key="3">
    <source>
        <dbReference type="ARBA" id="ARBA00022448"/>
    </source>
</evidence>
<dbReference type="EMBL" id="GBHO01038431">
    <property type="protein sequence ID" value="JAG05173.1"/>
    <property type="molecule type" value="Transcribed_RNA"/>
</dbReference>
<evidence type="ECO:0000256" key="9">
    <source>
        <dbReference type="ARBA" id="ARBA00023136"/>
    </source>
</evidence>
<sequence length="109" mass="11972">DELVAFGGIAGLFLGFSLLSGVEIIYYFTLRSFCMVYRNKDELVDLKHEAENRPLPKIDLSLSPDLTAVRDSKSLDTAALVTRIVTQGGKGKKSSVAHLSKHYGVPFLN</sequence>
<evidence type="ECO:0000256" key="7">
    <source>
        <dbReference type="ARBA" id="ARBA00023053"/>
    </source>
</evidence>
<dbReference type="Pfam" id="PF00858">
    <property type="entry name" value="ASC"/>
    <property type="match status" value="1"/>
</dbReference>
<evidence type="ECO:0000256" key="10">
    <source>
        <dbReference type="ARBA" id="ARBA00023201"/>
    </source>
</evidence>
<comment type="similarity">
    <text evidence="2 12">Belongs to the amiloride-sensitive sodium channel (TC 1.A.6) family.</text>
</comment>
<reference evidence="14" key="2">
    <citation type="submission" date="2014-07" db="EMBL/GenBank/DDBJ databases">
        <authorList>
            <person name="Hull J."/>
        </authorList>
    </citation>
    <scope>NUCLEOTIDE SEQUENCE</scope>
</reference>
<keyword evidence="8 12" id="KW-0406">Ion transport</keyword>
<evidence type="ECO:0000313" key="14">
    <source>
        <dbReference type="EMBL" id="JAG05173.1"/>
    </source>
</evidence>
<dbReference type="AlphaFoldDB" id="A0A0A9WF95"/>
<feature type="non-terminal residue" evidence="14">
    <location>
        <position position="1"/>
    </location>
</feature>
<name>A0A0A9WF95_LYGHE</name>
<evidence type="ECO:0000256" key="4">
    <source>
        <dbReference type="ARBA" id="ARBA00022461"/>
    </source>
</evidence>
<keyword evidence="11 12" id="KW-0407">Ion channel</keyword>
<keyword evidence="4 12" id="KW-0894">Sodium channel</keyword>
<accession>A0A0A9WF95</accession>
<keyword evidence="7" id="KW-0915">Sodium</keyword>
<comment type="subcellular location">
    <subcellularLocation>
        <location evidence="1">Membrane</location>
        <topology evidence="1">Multi-pass membrane protein</topology>
    </subcellularLocation>
</comment>
<dbReference type="InterPro" id="IPR001873">
    <property type="entry name" value="ENaC"/>
</dbReference>
<feature type="transmembrane region" description="Helical" evidence="13">
    <location>
        <begin position="6"/>
        <end position="28"/>
    </location>
</feature>
<dbReference type="Gene3D" id="1.10.287.770">
    <property type="entry name" value="YojJ-like"/>
    <property type="match status" value="1"/>
</dbReference>
<reference evidence="14" key="1">
    <citation type="journal article" date="2014" name="PLoS ONE">
        <title>Transcriptome-Based Identification of ABC Transporters in the Western Tarnished Plant Bug Lygus hesperus.</title>
        <authorList>
            <person name="Hull J.J."/>
            <person name="Chaney K."/>
            <person name="Geib S.M."/>
            <person name="Fabrick J.A."/>
            <person name="Brent C.S."/>
            <person name="Walsh D."/>
            <person name="Lavine L.C."/>
        </authorList>
    </citation>
    <scope>NUCLEOTIDE SEQUENCE</scope>
</reference>
<evidence type="ECO:0000256" key="11">
    <source>
        <dbReference type="ARBA" id="ARBA00023303"/>
    </source>
</evidence>
<evidence type="ECO:0000256" key="12">
    <source>
        <dbReference type="RuleBase" id="RU000679"/>
    </source>
</evidence>
<keyword evidence="3 12" id="KW-0813">Transport</keyword>
<keyword evidence="6 13" id="KW-1133">Transmembrane helix</keyword>
<keyword evidence="5 12" id="KW-0812">Transmembrane</keyword>
<evidence type="ECO:0000256" key="5">
    <source>
        <dbReference type="ARBA" id="ARBA00022692"/>
    </source>
</evidence>
<keyword evidence="10 12" id="KW-0739">Sodium transport</keyword>
<organism evidence="14">
    <name type="scientific">Lygus hesperus</name>
    <name type="common">Western plant bug</name>
    <dbReference type="NCBI Taxonomy" id="30085"/>
    <lineage>
        <taxon>Eukaryota</taxon>
        <taxon>Metazoa</taxon>
        <taxon>Ecdysozoa</taxon>
        <taxon>Arthropoda</taxon>
        <taxon>Hexapoda</taxon>
        <taxon>Insecta</taxon>
        <taxon>Pterygota</taxon>
        <taxon>Neoptera</taxon>
        <taxon>Paraneoptera</taxon>
        <taxon>Hemiptera</taxon>
        <taxon>Heteroptera</taxon>
        <taxon>Panheteroptera</taxon>
        <taxon>Cimicomorpha</taxon>
        <taxon>Miridae</taxon>
        <taxon>Mirini</taxon>
        <taxon>Lygus</taxon>
    </lineage>
</organism>
<evidence type="ECO:0000256" key="6">
    <source>
        <dbReference type="ARBA" id="ARBA00022989"/>
    </source>
</evidence>